<feature type="transmembrane region" description="Helical" evidence="2">
    <location>
        <begin position="102"/>
        <end position="123"/>
    </location>
</feature>
<accession>A0A164RIH9</accession>
<reference evidence="3 4" key="1">
    <citation type="journal article" date="2016" name="Mol. Biol. Evol.">
        <title>Comparative Genomics of Early-Diverging Mushroom-Forming Fungi Provides Insights into the Origins of Lignocellulose Decay Capabilities.</title>
        <authorList>
            <person name="Nagy L.G."/>
            <person name="Riley R."/>
            <person name="Tritt A."/>
            <person name="Adam C."/>
            <person name="Daum C."/>
            <person name="Floudas D."/>
            <person name="Sun H."/>
            <person name="Yadav J.S."/>
            <person name="Pangilinan J."/>
            <person name="Larsson K.H."/>
            <person name="Matsuura K."/>
            <person name="Barry K."/>
            <person name="Labutti K."/>
            <person name="Kuo R."/>
            <person name="Ohm R.A."/>
            <person name="Bhattacharya S.S."/>
            <person name="Shirouzu T."/>
            <person name="Yoshinaga Y."/>
            <person name="Martin F.M."/>
            <person name="Grigoriev I.V."/>
            <person name="Hibbett D.S."/>
        </authorList>
    </citation>
    <scope>NUCLEOTIDE SEQUENCE [LARGE SCALE GENOMIC DNA]</scope>
    <source>
        <strain evidence="3 4">HHB9708</strain>
    </source>
</reference>
<feature type="region of interest" description="Disordered" evidence="1">
    <location>
        <begin position="1"/>
        <end position="40"/>
    </location>
</feature>
<dbReference type="EMBL" id="KV419420">
    <property type="protein sequence ID" value="KZS90587.1"/>
    <property type="molecule type" value="Genomic_DNA"/>
</dbReference>
<evidence type="ECO:0000313" key="4">
    <source>
        <dbReference type="Proteomes" id="UP000076722"/>
    </source>
</evidence>
<proteinExistence type="predicted"/>
<evidence type="ECO:0000256" key="2">
    <source>
        <dbReference type="SAM" id="Phobius"/>
    </source>
</evidence>
<protein>
    <submittedName>
        <fullName evidence="3">Uncharacterized protein</fullName>
    </submittedName>
</protein>
<keyword evidence="2" id="KW-0472">Membrane</keyword>
<keyword evidence="2" id="KW-0812">Transmembrane</keyword>
<sequence length="187" mass="21074">MAAPLPWLCTPESDSDSAHKSQAHERRRRVDINDKPVTNDGRLKEVSKSQSLAQRLHDQFWGTQYSGQATAGLDAVELKKRESVLRDHTLDPPIRPRLSESLSAYIILAIVMLASLYLCLSHVPTTIILELRFSQPCHTSLHENSLETAVQQTSGYCPCSNHLTIEHLCYLQPRFHVEGLLPPLCRI</sequence>
<evidence type="ECO:0000313" key="3">
    <source>
        <dbReference type="EMBL" id="KZS90587.1"/>
    </source>
</evidence>
<keyword evidence="4" id="KW-1185">Reference proteome</keyword>
<gene>
    <name evidence="3" type="ORF">SISNIDRAFT_468367</name>
</gene>
<dbReference type="AlphaFoldDB" id="A0A164RIH9"/>
<feature type="compositionally biased region" description="Basic and acidic residues" evidence="1">
    <location>
        <begin position="16"/>
        <end position="34"/>
    </location>
</feature>
<evidence type="ECO:0000256" key="1">
    <source>
        <dbReference type="SAM" id="MobiDB-lite"/>
    </source>
</evidence>
<organism evidence="3 4">
    <name type="scientific">Sistotremastrum niveocremeum HHB9708</name>
    <dbReference type="NCBI Taxonomy" id="1314777"/>
    <lineage>
        <taxon>Eukaryota</taxon>
        <taxon>Fungi</taxon>
        <taxon>Dikarya</taxon>
        <taxon>Basidiomycota</taxon>
        <taxon>Agaricomycotina</taxon>
        <taxon>Agaricomycetes</taxon>
        <taxon>Sistotremastrales</taxon>
        <taxon>Sistotremastraceae</taxon>
        <taxon>Sertulicium</taxon>
        <taxon>Sertulicium niveocremeum</taxon>
    </lineage>
</organism>
<keyword evidence="2" id="KW-1133">Transmembrane helix</keyword>
<dbReference type="Proteomes" id="UP000076722">
    <property type="component" value="Unassembled WGS sequence"/>
</dbReference>
<name>A0A164RIH9_9AGAM</name>